<dbReference type="Proteomes" id="UP001301216">
    <property type="component" value="Unassembled WGS sequence"/>
</dbReference>
<evidence type="ECO:0000313" key="2">
    <source>
        <dbReference type="EMBL" id="MCX2698446.1"/>
    </source>
</evidence>
<gene>
    <name evidence="2" type="ORF">OPR82_17045</name>
</gene>
<dbReference type="Pfam" id="PF04266">
    <property type="entry name" value="ASCH"/>
    <property type="match status" value="1"/>
</dbReference>
<sequence>MQTPVCTKGCSLKALSIVAPSGSKIVSGLKTLEVRRWSPSLRPDEDLLIVENDRFLRADGEEDQDGRAVAIVRIASVRPFLHSDMAAACANYFEEGWLAWELTNIRQITYSKPVLAARGIYEFSIDI</sequence>
<organism evidence="2 3">
    <name type="scientific">Ochrobactrum chromiisoli</name>
    <dbReference type="NCBI Taxonomy" id="2993941"/>
    <lineage>
        <taxon>Bacteria</taxon>
        <taxon>Pseudomonadati</taxon>
        <taxon>Pseudomonadota</taxon>
        <taxon>Alphaproteobacteria</taxon>
        <taxon>Hyphomicrobiales</taxon>
        <taxon>Brucellaceae</taxon>
        <taxon>Brucella/Ochrobactrum group</taxon>
        <taxon>Ochrobactrum</taxon>
    </lineage>
</organism>
<proteinExistence type="predicted"/>
<comment type="caution">
    <text evidence="2">The sequence shown here is derived from an EMBL/GenBank/DDBJ whole genome shotgun (WGS) entry which is preliminary data.</text>
</comment>
<reference evidence="2 3" key="1">
    <citation type="submission" date="2022-11" db="EMBL/GenBank/DDBJ databases">
        <title>Brucella sp. YY2X, whole genome shotgun sequencing project.</title>
        <authorList>
            <person name="Yang Y."/>
        </authorList>
    </citation>
    <scope>NUCLEOTIDE SEQUENCE [LARGE SCALE GENOMIC DNA]</scope>
    <source>
        <strain evidence="2 3">YY2X</strain>
    </source>
</reference>
<accession>A0ABT3QS70</accession>
<protein>
    <submittedName>
        <fullName evidence="2">ASCH domain-containing protein</fullName>
    </submittedName>
</protein>
<dbReference type="SUPFAM" id="SSF88697">
    <property type="entry name" value="PUA domain-like"/>
    <property type="match status" value="1"/>
</dbReference>
<dbReference type="InterPro" id="IPR007374">
    <property type="entry name" value="ASCH_domain"/>
</dbReference>
<feature type="domain" description="ASCH" evidence="1">
    <location>
        <begin position="15"/>
        <end position="107"/>
    </location>
</feature>
<dbReference type="RefSeq" id="WP_265986161.1">
    <property type="nucleotide sequence ID" value="NZ_JAPHAV010000011.1"/>
</dbReference>
<evidence type="ECO:0000259" key="1">
    <source>
        <dbReference type="Pfam" id="PF04266"/>
    </source>
</evidence>
<dbReference type="EMBL" id="JAPHAV010000011">
    <property type="protein sequence ID" value="MCX2698446.1"/>
    <property type="molecule type" value="Genomic_DNA"/>
</dbReference>
<name>A0ABT3QS70_9HYPH</name>
<keyword evidence="3" id="KW-1185">Reference proteome</keyword>
<dbReference type="InterPro" id="IPR015947">
    <property type="entry name" value="PUA-like_sf"/>
</dbReference>
<dbReference type="Gene3D" id="2.30.130.30">
    <property type="entry name" value="Hypothetical protein"/>
    <property type="match status" value="1"/>
</dbReference>
<evidence type="ECO:0000313" key="3">
    <source>
        <dbReference type="Proteomes" id="UP001301216"/>
    </source>
</evidence>